<evidence type="ECO:0000313" key="8">
    <source>
        <dbReference type="Proteomes" id="UP000055590"/>
    </source>
</evidence>
<dbReference type="Proteomes" id="UP000055590">
    <property type="component" value="Chromosome"/>
</dbReference>
<dbReference type="KEGG" id="vin:AKJ08_2082"/>
<feature type="region of interest" description="Disordered" evidence="5">
    <location>
        <begin position="557"/>
        <end position="607"/>
    </location>
</feature>
<accession>A0A0K1PDU8</accession>
<organism evidence="7 8">
    <name type="scientific">Vulgatibacter incomptus</name>
    <dbReference type="NCBI Taxonomy" id="1391653"/>
    <lineage>
        <taxon>Bacteria</taxon>
        <taxon>Pseudomonadati</taxon>
        <taxon>Myxococcota</taxon>
        <taxon>Myxococcia</taxon>
        <taxon>Myxococcales</taxon>
        <taxon>Cystobacterineae</taxon>
        <taxon>Vulgatibacteraceae</taxon>
        <taxon>Vulgatibacter</taxon>
    </lineage>
</organism>
<keyword evidence="2" id="KW-0812">Transmembrane</keyword>
<evidence type="ECO:0000256" key="1">
    <source>
        <dbReference type="ARBA" id="ARBA00004167"/>
    </source>
</evidence>
<dbReference type="STRING" id="1391653.AKJ08_2082"/>
<name>A0A0K1PDU8_9BACT</name>
<dbReference type="InterPro" id="IPR007452">
    <property type="entry name" value="TamB_C"/>
</dbReference>
<evidence type="ECO:0000313" key="7">
    <source>
        <dbReference type="EMBL" id="AKU91695.1"/>
    </source>
</evidence>
<proteinExistence type="predicted"/>
<sequence>MSGTITGSANFAGTLERVEGRAAFAAEGVVWNGTAIGDGELAIDVSGGELDTRLDVIDAAAGTLDASFHLGPGWSPYGLVVHGPGSLQGIASRMQVEASALSLEPLASALGAFRSGGILSLHASAEAPFPSLRPEGALTVEDGSFELPGGIVYDRIAAEVRFDPERIELSRLDARGRRGSLSAIGSIGGPGGRPFEALVESAARSIGFRAAAPPEPVELELRADALPVGGAAGTAARISGSGRLSGVLDPRTGFAGTFDASSVKIELPEQTGADLQVVGRDPDVVIVSGPEASRRARQLAASERNLAFPAELRVRTPTRVTVASADVFLEAEADVTFRRLPDGSIVATGTARTLAGSLRVLGRPFVVEHAIVRWLDGPVDDPHLDVTGRYDAHEAVAWGDVSGTAKDPTIRLRSEPPMTESQVVMLILSGRSQLPGRLTTQFEIPVEPQETQVPGAAASALSTLLTTKVRQALGPRIPLQVLTLETGGTQTQVEAGSYVARNLYLGYVRTFLPEPGENTNELRAQYELSRTIGIQSRIGDAAAGGVDVIWEKQIATPAQQRARKRVSGQPTEATPAEPTPPKAGVPTAPEPGPPESPRIPSNAPAGD</sequence>
<gene>
    <name evidence="7" type="ORF">AKJ08_2082</name>
</gene>
<dbReference type="GO" id="GO:0005886">
    <property type="term" value="C:plasma membrane"/>
    <property type="evidence" value="ECO:0007669"/>
    <property type="project" value="InterPro"/>
</dbReference>
<protein>
    <recommendedName>
        <fullName evidence="6">Translocation and assembly module TamB C-terminal domain-containing protein</fullName>
    </recommendedName>
</protein>
<feature type="compositionally biased region" description="Pro residues" evidence="5">
    <location>
        <begin position="577"/>
        <end position="597"/>
    </location>
</feature>
<feature type="domain" description="Translocation and assembly module TamB C-terminal" evidence="6">
    <location>
        <begin position="210"/>
        <end position="552"/>
    </location>
</feature>
<dbReference type="GO" id="GO:0009306">
    <property type="term" value="P:protein secretion"/>
    <property type="evidence" value="ECO:0007669"/>
    <property type="project" value="InterPro"/>
</dbReference>
<keyword evidence="8" id="KW-1185">Reference proteome</keyword>
<dbReference type="PANTHER" id="PTHR36985:SF1">
    <property type="entry name" value="TRANSLOCATION AND ASSEMBLY MODULE SUBUNIT TAMB"/>
    <property type="match status" value="1"/>
</dbReference>
<comment type="subcellular location">
    <subcellularLocation>
        <location evidence="1">Membrane</location>
        <topology evidence="1">Single-pass membrane protein</topology>
    </subcellularLocation>
</comment>
<dbReference type="GO" id="GO:0097347">
    <property type="term" value="C:TAM protein secretion complex"/>
    <property type="evidence" value="ECO:0007669"/>
    <property type="project" value="TreeGrafter"/>
</dbReference>
<evidence type="ECO:0000259" key="6">
    <source>
        <dbReference type="Pfam" id="PF04357"/>
    </source>
</evidence>
<evidence type="ECO:0000256" key="4">
    <source>
        <dbReference type="ARBA" id="ARBA00023136"/>
    </source>
</evidence>
<keyword evidence="4" id="KW-0472">Membrane</keyword>
<evidence type="ECO:0000256" key="2">
    <source>
        <dbReference type="ARBA" id="ARBA00022692"/>
    </source>
</evidence>
<dbReference type="AlphaFoldDB" id="A0A0K1PDU8"/>
<dbReference type="PANTHER" id="PTHR36985">
    <property type="entry name" value="TRANSLOCATION AND ASSEMBLY MODULE SUBUNIT TAMB"/>
    <property type="match status" value="1"/>
</dbReference>
<keyword evidence="3" id="KW-1133">Transmembrane helix</keyword>
<evidence type="ECO:0000256" key="5">
    <source>
        <dbReference type="SAM" id="MobiDB-lite"/>
    </source>
</evidence>
<dbReference type="EMBL" id="CP012332">
    <property type="protein sequence ID" value="AKU91695.1"/>
    <property type="molecule type" value="Genomic_DNA"/>
</dbReference>
<evidence type="ECO:0000256" key="3">
    <source>
        <dbReference type="ARBA" id="ARBA00022989"/>
    </source>
</evidence>
<dbReference type="Pfam" id="PF04357">
    <property type="entry name" value="TamB"/>
    <property type="match status" value="1"/>
</dbReference>
<reference evidence="7 8" key="1">
    <citation type="submission" date="2015-08" db="EMBL/GenBank/DDBJ databases">
        <authorList>
            <person name="Babu N.S."/>
            <person name="Beckwith C.J."/>
            <person name="Beseler K.G."/>
            <person name="Brison A."/>
            <person name="Carone J.V."/>
            <person name="Caskin T.P."/>
            <person name="Diamond M."/>
            <person name="Durham M.E."/>
            <person name="Foxe J.M."/>
            <person name="Go M."/>
            <person name="Henderson B.A."/>
            <person name="Jones I.B."/>
            <person name="McGettigan J.A."/>
            <person name="Micheletti S.J."/>
            <person name="Nasrallah M.E."/>
            <person name="Ortiz D."/>
            <person name="Piller C.R."/>
            <person name="Privatt S.R."/>
            <person name="Schneider S.L."/>
            <person name="Sharp S."/>
            <person name="Smith T.C."/>
            <person name="Stanton J.D."/>
            <person name="Ullery H.E."/>
            <person name="Wilson R.J."/>
            <person name="Serrano M.G."/>
            <person name="Buck G."/>
            <person name="Lee V."/>
            <person name="Wang Y."/>
            <person name="Carvalho R."/>
            <person name="Voegtly L."/>
            <person name="Shi R."/>
            <person name="Duckworth R."/>
            <person name="Johnson A."/>
            <person name="Loviza R."/>
            <person name="Walstead R."/>
            <person name="Shah Z."/>
            <person name="Kiflezghi M."/>
            <person name="Wade K."/>
            <person name="Ball S.L."/>
            <person name="Bradley K.W."/>
            <person name="Asai D.J."/>
            <person name="Bowman C.A."/>
            <person name="Russell D.A."/>
            <person name="Pope W.H."/>
            <person name="Jacobs-Sera D."/>
            <person name="Hendrix R.W."/>
            <person name="Hatfull G.F."/>
        </authorList>
    </citation>
    <scope>NUCLEOTIDE SEQUENCE [LARGE SCALE GENOMIC DNA]</scope>
    <source>
        <strain evidence="7 8">DSM 27710</strain>
    </source>
</reference>